<feature type="transmembrane region" description="Helical" evidence="6">
    <location>
        <begin position="294"/>
        <end position="312"/>
    </location>
</feature>
<dbReference type="AlphaFoldDB" id="A0A1B2DCT2"/>
<dbReference type="Gene3D" id="1.20.1250.20">
    <property type="entry name" value="MFS general substrate transporter like domains"/>
    <property type="match status" value="2"/>
</dbReference>
<evidence type="ECO:0000256" key="4">
    <source>
        <dbReference type="ARBA" id="ARBA00022989"/>
    </source>
</evidence>
<feature type="transmembrane region" description="Helical" evidence="6">
    <location>
        <begin position="86"/>
        <end position="105"/>
    </location>
</feature>
<dbReference type="CDD" id="cd17337">
    <property type="entry name" value="MFS_CsbX"/>
    <property type="match status" value="1"/>
</dbReference>
<dbReference type="NCBIfam" id="TIGR00897">
    <property type="entry name" value="2A0118"/>
    <property type="match status" value="1"/>
</dbReference>
<dbReference type="RefSeq" id="WP_099516895.1">
    <property type="nucleotide sequence ID" value="NZ_CP016808.1"/>
</dbReference>
<feature type="transmembrane region" description="Helical" evidence="6">
    <location>
        <begin position="233"/>
        <end position="255"/>
    </location>
</feature>
<dbReference type="EMBL" id="CP016808">
    <property type="protein sequence ID" value="ANY65495.1"/>
    <property type="molecule type" value="Genomic_DNA"/>
</dbReference>
<keyword evidence="5 6" id="KW-0472">Membrane</keyword>
<evidence type="ECO:0000256" key="3">
    <source>
        <dbReference type="ARBA" id="ARBA00022692"/>
    </source>
</evidence>
<feature type="transmembrane region" description="Helical" evidence="6">
    <location>
        <begin position="388"/>
        <end position="405"/>
    </location>
</feature>
<feature type="transmembrane region" description="Helical" evidence="6">
    <location>
        <begin position="149"/>
        <end position="171"/>
    </location>
</feature>
<feature type="transmembrane region" description="Helical" evidence="6">
    <location>
        <begin position="177"/>
        <end position="197"/>
    </location>
</feature>
<feature type="transmembrane region" description="Helical" evidence="6">
    <location>
        <begin position="117"/>
        <end position="137"/>
    </location>
</feature>
<dbReference type="PANTHER" id="PTHR23506">
    <property type="entry name" value="GH10249P"/>
    <property type="match status" value="1"/>
</dbReference>
<evidence type="ECO:0000259" key="7">
    <source>
        <dbReference type="PROSITE" id="PS50850"/>
    </source>
</evidence>
<dbReference type="PROSITE" id="PS50850">
    <property type="entry name" value="MFS"/>
    <property type="match status" value="1"/>
</dbReference>
<feature type="domain" description="Major facilitator superfamily (MFS) profile" evidence="7">
    <location>
        <begin position="19"/>
        <end position="410"/>
    </location>
</feature>
<evidence type="ECO:0000256" key="2">
    <source>
        <dbReference type="ARBA" id="ARBA00022448"/>
    </source>
</evidence>
<evidence type="ECO:0000256" key="1">
    <source>
        <dbReference type="ARBA" id="ARBA00004651"/>
    </source>
</evidence>
<feature type="transmembrane region" description="Helical" evidence="6">
    <location>
        <begin position="360"/>
        <end position="382"/>
    </location>
</feature>
<evidence type="ECO:0000313" key="8">
    <source>
        <dbReference type="EMBL" id="ANY65495.1"/>
    </source>
</evidence>
<dbReference type="GO" id="GO:0005886">
    <property type="term" value="C:plasma membrane"/>
    <property type="evidence" value="ECO:0007669"/>
    <property type="project" value="UniProtKB-SubCell"/>
</dbReference>
<name>A0A1B2DCT2_9BACL</name>
<dbReference type="InterPro" id="IPR050930">
    <property type="entry name" value="MFS_Vesicular_Transporter"/>
</dbReference>
<dbReference type="InterPro" id="IPR004748">
    <property type="entry name" value="Polyol_permease-like"/>
</dbReference>
<evidence type="ECO:0000256" key="5">
    <source>
        <dbReference type="ARBA" id="ARBA00023136"/>
    </source>
</evidence>
<sequence>MEKLTDKHTFLDKIGIPSNLIWGFIGIIIFMIGEGLEQGWLSPYLIERGVTIENSSLMFSVYGIATAIAAWLSGVFVQTIGPKKTMLVGLIMFIIGTILFIGLGIGPLNFHVMLLTYLVRGLGYPLFAFGFLTWVTYSTGQNKLASAMGWFYFVMSLGMNVVGPFIAGYTIPVIGNIQTLWLSLFFVTLGGIVAIALNRAKFDLSKVSSGNKKEELLKGITILYRKPKVSLGVLVKIINPVAVFGFAIFLPTYLVDYGFSTSEWLQLYSAMFMVAIIFNVVFGFLSDKIGWRTTIAWFGGVGSAIATLIVYYTPQVFGHNYTMMLIAVCLSGATLAGYVPLSALLPSLAPKDKGAAMSALNLGSGLSSFLAPALVGSLIRIIGTNGVVFVFVILYLVGAVITAFLKLPNETVNDGDIKQTASV</sequence>
<feature type="transmembrane region" description="Helical" evidence="6">
    <location>
        <begin position="267"/>
        <end position="285"/>
    </location>
</feature>
<dbReference type="SUPFAM" id="SSF103473">
    <property type="entry name" value="MFS general substrate transporter"/>
    <property type="match status" value="1"/>
</dbReference>
<protein>
    <submittedName>
        <fullName evidence="8">Alpha-ketoglutarate permease</fullName>
    </submittedName>
</protein>
<keyword evidence="2" id="KW-0813">Transport</keyword>
<keyword evidence="3 6" id="KW-0812">Transmembrane</keyword>
<dbReference type="Pfam" id="PF07690">
    <property type="entry name" value="MFS_1"/>
    <property type="match status" value="1"/>
</dbReference>
<dbReference type="PANTHER" id="PTHR23506:SF23">
    <property type="entry name" value="GH10249P"/>
    <property type="match status" value="1"/>
</dbReference>
<gene>
    <name evidence="8" type="ORF">BBD42_02710</name>
</gene>
<feature type="transmembrane region" description="Helical" evidence="6">
    <location>
        <begin position="324"/>
        <end position="348"/>
    </location>
</feature>
<feature type="transmembrane region" description="Helical" evidence="6">
    <location>
        <begin position="56"/>
        <end position="77"/>
    </location>
</feature>
<organism evidence="8">
    <name type="scientific">Paenibacillus sp. BIHB 4019</name>
    <dbReference type="NCBI Taxonomy" id="1870819"/>
    <lineage>
        <taxon>Bacteria</taxon>
        <taxon>Bacillati</taxon>
        <taxon>Bacillota</taxon>
        <taxon>Bacilli</taxon>
        <taxon>Bacillales</taxon>
        <taxon>Paenibacillaceae</taxon>
        <taxon>Paenibacillus</taxon>
    </lineage>
</organism>
<accession>A0A1B2DCT2</accession>
<dbReference type="InterPro" id="IPR011701">
    <property type="entry name" value="MFS"/>
</dbReference>
<dbReference type="InterPro" id="IPR020846">
    <property type="entry name" value="MFS_dom"/>
</dbReference>
<evidence type="ECO:0000256" key="6">
    <source>
        <dbReference type="SAM" id="Phobius"/>
    </source>
</evidence>
<dbReference type="GO" id="GO:0022857">
    <property type="term" value="F:transmembrane transporter activity"/>
    <property type="evidence" value="ECO:0007669"/>
    <property type="project" value="InterPro"/>
</dbReference>
<reference evidence="8" key="1">
    <citation type="submission" date="2016-08" db="EMBL/GenBank/DDBJ databases">
        <title>Complete Genome Seqeunce of Paenibacillus sp. BIHB 4019 from tea rhizoplane.</title>
        <authorList>
            <person name="Thakur R."/>
            <person name="Swarnkar M.K."/>
            <person name="Gulati A."/>
        </authorList>
    </citation>
    <scope>NUCLEOTIDE SEQUENCE [LARGE SCALE GENOMIC DNA]</scope>
    <source>
        <strain evidence="8">BIHB4019</strain>
    </source>
</reference>
<keyword evidence="4 6" id="KW-1133">Transmembrane helix</keyword>
<comment type="subcellular location">
    <subcellularLocation>
        <location evidence="1">Cell membrane</location>
        <topology evidence="1">Multi-pass membrane protein</topology>
    </subcellularLocation>
</comment>
<proteinExistence type="predicted"/>
<dbReference type="InterPro" id="IPR036259">
    <property type="entry name" value="MFS_trans_sf"/>
</dbReference>
<feature type="transmembrane region" description="Helical" evidence="6">
    <location>
        <begin position="20"/>
        <end position="36"/>
    </location>
</feature>